<dbReference type="GO" id="GO:0006886">
    <property type="term" value="P:intracellular protein transport"/>
    <property type="evidence" value="ECO:0007669"/>
    <property type="project" value="UniProtKB-UniRule"/>
</dbReference>
<keyword evidence="2 5" id="KW-0813">Transport</keyword>
<dbReference type="Pfam" id="PF00928">
    <property type="entry name" value="Adap_comp_sub"/>
    <property type="match status" value="1"/>
</dbReference>
<dbReference type="PRINTS" id="PR00314">
    <property type="entry name" value="CLATHRINADPT"/>
</dbReference>
<dbReference type="InterPro" id="IPR022775">
    <property type="entry name" value="AP_mu_sigma_su"/>
</dbReference>
<evidence type="ECO:0000256" key="1">
    <source>
        <dbReference type="ARBA" id="ARBA00004308"/>
    </source>
</evidence>
<evidence type="ECO:0000313" key="8">
    <source>
        <dbReference type="Proteomes" id="UP001146793"/>
    </source>
</evidence>
<evidence type="ECO:0000313" key="7">
    <source>
        <dbReference type="EMBL" id="KAJ3435116.1"/>
    </source>
</evidence>
<dbReference type="EMBL" id="JANTQA010000042">
    <property type="protein sequence ID" value="KAJ3435116.1"/>
    <property type="molecule type" value="Genomic_DNA"/>
</dbReference>
<dbReference type="Gene3D" id="2.60.40.1170">
    <property type="entry name" value="Mu homology domain, subdomain B"/>
    <property type="match status" value="2"/>
</dbReference>
<dbReference type="GO" id="GO:0012505">
    <property type="term" value="C:endomembrane system"/>
    <property type="evidence" value="ECO:0007669"/>
    <property type="project" value="UniProtKB-SubCell"/>
</dbReference>
<dbReference type="GO" id="GO:0030131">
    <property type="term" value="C:clathrin adaptor complex"/>
    <property type="evidence" value="ECO:0007669"/>
    <property type="project" value="UniProtKB-UniRule"/>
</dbReference>
<comment type="similarity">
    <text evidence="5">Belongs to the adaptor complexes medium subunit family.</text>
</comment>
<dbReference type="InterPro" id="IPR036168">
    <property type="entry name" value="AP2_Mu_C_sf"/>
</dbReference>
<evidence type="ECO:0000259" key="6">
    <source>
        <dbReference type="PROSITE" id="PS51072"/>
    </source>
</evidence>
<dbReference type="InterPro" id="IPR001392">
    <property type="entry name" value="Clathrin_mu"/>
</dbReference>
<comment type="caution">
    <text evidence="7">The sequence shown here is derived from an EMBL/GenBank/DDBJ whole genome shotgun (WGS) entry which is preliminary data.</text>
</comment>
<evidence type="ECO:0000256" key="2">
    <source>
        <dbReference type="ARBA" id="ARBA00022448"/>
    </source>
</evidence>
<dbReference type="Pfam" id="PF01217">
    <property type="entry name" value="Clat_adaptor_s"/>
    <property type="match status" value="1"/>
</dbReference>
<evidence type="ECO:0000256" key="4">
    <source>
        <dbReference type="ARBA" id="ARBA00023136"/>
    </source>
</evidence>
<dbReference type="Gene3D" id="3.30.450.60">
    <property type="match status" value="1"/>
</dbReference>
<dbReference type="InterPro" id="IPR011012">
    <property type="entry name" value="Longin-like_dom_sf"/>
</dbReference>
<evidence type="ECO:0000256" key="3">
    <source>
        <dbReference type="ARBA" id="ARBA00022927"/>
    </source>
</evidence>
<proteinExistence type="inferred from homology"/>
<protein>
    <submittedName>
        <fullName evidence="7">Ap-2 complex subunit mu</fullName>
    </submittedName>
</protein>
<dbReference type="PROSITE" id="PS51072">
    <property type="entry name" value="MHD"/>
    <property type="match status" value="1"/>
</dbReference>
<dbReference type="SUPFAM" id="SSF49447">
    <property type="entry name" value="Second domain of Mu2 adaptin subunit (ap50) of ap2 adaptor"/>
    <property type="match status" value="1"/>
</dbReference>
<accession>A0AAV7Z2F1</accession>
<dbReference type="InterPro" id="IPR050431">
    <property type="entry name" value="Adaptor_comp_med_subunit"/>
</dbReference>
<keyword evidence="4" id="KW-0472">Membrane</keyword>
<dbReference type="PIRSF" id="PIRSF005992">
    <property type="entry name" value="Clathrin_mu"/>
    <property type="match status" value="1"/>
</dbReference>
<keyword evidence="3 5" id="KW-0653">Protein transport</keyword>
<comment type="subcellular location">
    <subcellularLocation>
        <location evidence="1">Endomembrane system</location>
    </subcellularLocation>
</comment>
<dbReference type="InterPro" id="IPR028565">
    <property type="entry name" value="MHD"/>
</dbReference>
<dbReference type="PANTHER" id="PTHR10529">
    <property type="entry name" value="AP COMPLEX SUBUNIT MU"/>
    <property type="match status" value="1"/>
</dbReference>
<dbReference type="AlphaFoldDB" id="A0AAV7Z2F1"/>
<reference evidence="7" key="1">
    <citation type="submission" date="2022-08" db="EMBL/GenBank/DDBJ databases">
        <title>Novel sulphate-reducing endosymbionts in the free-living metamonad Anaeramoeba.</title>
        <authorList>
            <person name="Jerlstrom-Hultqvist J."/>
            <person name="Cepicka I."/>
            <person name="Gallot-Lavallee L."/>
            <person name="Salas-Leiva D."/>
            <person name="Curtis B.A."/>
            <person name="Zahonova K."/>
            <person name="Pipaliya S."/>
            <person name="Dacks J."/>
            <person name="Roger A.J."/>
        </authorList>
    </citation>
    <scope>NUCLEOTIDE SEQUENCE</scope>
    <source>
        <strain evidence="7">Busselton2</strain>
    </source>
</reference>
<feature type="domain" description="MHD" evidence="6">
    <location>
        <begin position="180"/>
        <end position="441"/>
    </location>
</feature>
<gene>
    <name evidence="7" type="ORF">M0812_02247</name>
</gene>
<dbReference type="GO" id="GO:0016192">
    <property type="term" value="P:vesicle-mediated transport"/>
    <property type="evidence" value="ECO:0007669"/>
    <property type="project" value="InterPro"/>
</dbReference>
<evidence type="ECO:0000256" key="5">
    <source>
        <dbReference type="PIRNR" id="PIRNR005992"/>
    </source>
</evidence>
<organism evidence="7 8">
    <name type="scientific">Anaeramoeba flamelloides</name>
    <dbReference type="NCBI Taxonomy" id="1746091"/>
    <lineage>
        <taxon>Eukaryota</taxon>
        <taxon>Metamonada</taxon>
        <taxon>Anaeramoebidae</taxon>
        <taxon>Anaeramoeba</taxon>
    </lineage>
</organism>
<dbReference type="SUPFAM" id="SSF64356">
    <property type="entry name" value="SNARE-like"/>
    <property type="match status" value="1"/>
</dbReference>
<dbReference type="Proteomes" id="UP001146793">
    <property type="component" value="Unassembled WGS sequence"/>
</dbReference>
<sequence>MNNLYFTENIQMFTFKIDLYLGILHAMRLDVALVQEEKKARTIFLNTDYSLCKIKKPIENINGTTFCYKRIKNVYFVAVTKKNVNAALVFELLNTIIRILKEYFNKDISENLIKSNFSLVYEILDETIDFGYPQKTETDLLKLYINSDKKVIKKEESKQQPITALLTGPSVRQQNILYRKNEVFIDVIENVHFLLSNNGKFLKSDIIGEIKINTKLSGYPFCRLGLNEKLNFQKKAIGRKTIKKKTKNHSIVIDDVKFHNSISLDKYNIDRSISFSPPDGLFECASYRVTNNVKIPFKVIPIVKQRGDTSVDYKITIRCLIKKRLFAKNVVIKVPTPKNTAGCLITKQNGVAKYDPATNCIIWKINKFQGESEISLTAEANLLRSKNSHWARPPITLDFLLPGYTSSGLKVKYFKVIEKSYTDVSKYIRYLSLSKGSFQIRI</sequence>
<name>A0AAV7Z2F1_9EUKA</name>
<dbReference type="FunFam" id="3.30.450.60:FF:000002">
    <property type="entry name" value="AP-2 complex subunit mu, putative"/>
    <property type="match status" value="1"/>
</dbReference>